<gene>
    <name evidence="1" type="ORF">LX32DRAFT_341586</name>
</gene>
<sequence>MNHQATFLNPGKRVLGFWFGSRKRVSSRKSGRHHYHTIRAVSCFMPLWPVSLFFLLPSYFLGSFFSLKWLSLFLFL</sequence>
<proteinExistence type="predicted"/>
<evidence type="ECO:0000313" key="2">
    <source>
        <dbReference type="Proteomes" id="UP001232148"/>
    </source>
</evidence>
<reference evidence="1" key="1">
    <citation type="submission" date="2021-06" db="EMBL/GenBank/DDBJ databases">
        <title>Comparative genomics, transcriptomics and evolutionary studies reveal genomic signatures of adaptation to plant cell wall in hemibiotrophic fungi.</title>
        <authorList>
            <consortium name="DOE Joint Genome Institute"/>
            <person name="Baroncelli R."/>
            <person name="Diaz J.F."/>
            <person name="Benocci T."/>
            <person name="Peng M."/>
            <person name="Battaglia E."/>
            <person name="Haridas S."/>
            <person name="Andreopoulos W."/>
            <person name="Labutti K."/>
            <person name="Pangilinan J."/>
            <person name="Floch G.L."/>
            <person name="Makela M.R."/>
            <person name="Henrissat B."/>
            <person name="Grigoriev I.V."/>
            <person name="Crouch J.A."/>
            <person name="De Vries R.P."/>
            <person name="Sukno S.A."/>
            <person name="Thon M.R."/>
        </authorList>
    </citation>
    <scope>NUCLEOTIDE SEQUENCE</scope>
    <source>
        <strain evidence="1">MAFF235873</strain>
    </source>
</reference>
<comment type="caution">
    <text evidence="1">The sequence shown here is derived from an EMBL/GenBank/DDBJ whole genome shotgun (WGS) entry which is preliminary data.</text>
</comment>
<keyword evidence="2" id="KW-1185">Reference proteome</keyword>
<dbReference type="EMBL" id="MU842857">
    <property type="protein sequence ID" value="KAK2029925.1"/>
    <property type="molecule type" value="Genomic_DNA"/>
</dbReference>
<dbReference type="AlphaFoldDB" id="A0AAD9M5Q3"/>
<accession>A0AAD9M5Q3</accession>
<organism evidence="1 2">
    <name type="scientific">Colletotrichum zoysiae</name>
    <dbReference type="NCBI Taxonomy" id="1216348"/>
    <lineage>
        <taxon>Eukaryota</taxon>
        <taxon>Fungi</taxon>
        <taxon>Dikarya</taxon>
        <taxon>Ascomycota</taxon>
        <taxon>Pezizomycotina</taxon>
        <taxon>Sordariomycetes</taxon>
        <taxon>Hypocreomycetidae</taxon>
        <taxon>Glomerellales</taxon>
        <taxon>Glomerellaceae</taxon>
        <taxon>Colletotrichum</taxon>
        <taxon>Colletotrichum graminicola species complex</taxon>
    </lineage>
</organism>
<protein>
    <submittedName>
        <fullName evidence="1">Uncharacterized protein</fullName>
    </submittedName>
</protein>
<name>A0AAD9M5Q3_9PEZI</name>
<dbReference type="Proteomes" id="UP001232148">
    <property type="component" value="Unassembled WGS sequence"/>
</dbReference>
<evidence type="ECO:0000313" key="1">
    <source>
        <dbReference type="EMBL" id="KAK2029925.1"/>
    </source>
</evidence>